<name>A0A2V3IDD6_9FLOR</name>
<accession>A0A2V3IDD6</accession>
<proteinExistence type="predicted"/>
<comment type="caution">
    <text evidence="1">The sequence shown here is derived from an EMBL/GenBank/DDBJ whole genome shotgun (WGS) entry which is preliminary data.</text>
</comment>
<gene>
    <name evidence="1" type="ORF">BWQ96_10194</name>
</gene>
<keyword evidence="2" id="KW-1185">Reference proteome</keyword>
<evidence type="ECO:0000313" key="1">
    <source>
        <dbReference type="EMBL" id="PXF40096.1"/>
    </source>
</evidence>
<dbReference type="AlphaFoldDB" id="A0A2V3IDD6"/>
<evidence type="ECO:0000313" key="2">
    <source>
        <dbReference type="Proteomes" id="UP000247409"/>
    </source>
</evidence>
<organism evidence="1 2">
    <name type="scientific">Gracilariopsis chorda</name>
    <dbReference type="NCBI Taxonomy" id="448386"/>
    <lineage>
        <taxon>Eukaryota</taxon>
        <taxon>Rhodophyta</taxon>
        <taxon>Florideophyceae</taxon>
        <taxon>Rhodymeniophycidae</taxon>
        <taxon>Gracilariales</taxon>
        <taxon>Gracilariaceae</taxon>
        <taxon>Gracilariopsis</taxon>
    </lineage>
</organism>
<sequence>MHGTAETQQRLLHGRETIRAGTRNDYFRRVSGGRRAPPLFLQRCSISKLEAVRYTTISLLPCLAHMFTSLHPVFDSCTVFPITTAC</sequence>
<dbReference type="Proteomes" id="UP000247409">
    <property type="component" value="Unassembled WGS sequence"/>
</dbReference>
<dbReference type="EMBL" id="NBIV01000359">
    <property type="protein sequence ID" value="PXF40096.1"/>
    <property type="molecule type" value="Genomic_DNA"/>
</dbReference>
<reference evidence="1 2" key="1">
    <citation type="journal article" date="2018" name="Mol. Biol. Evol.">
        <title>Analysis of the draft genome of the red seaweed Gracilariopsis chorda provides insights into genome size evolution in Rhodophyta.</title>
        <authorList>
            <person name="Lee J."/>
            <person name="Yang E.C."/>
            <person name="Graf L."/>
            <person name="Yang J.H."/>
            <person name="Qiu H."/>
            <person name="Zel Zion U."/>
            <person name="Chan C.X."/>
            <person name="Stephens T.G."/>
            <person name="Weber A.P.M."/>
            <person name="Boo G.H."/>
            <person name="Boo S.M."/>
            <person name="Kim K.M."/>
            <person name="Shin Y."/>
            <person name="Jung M."/>
            <person name="Lee S.J."/>
            <person name="Yim H.S."/>
            <person name="Lee J.H."/>
            <person name="Bhattacharya D."/>
            <person name="Yoon H.S."/>
        </authorList>
    </citation>
    <scope>NUCLEOTIDE SEQUENCE [LARGE SCALE GENOMIC DNA]</scope>
    <source>
        <strain evidence="1 2">SKKU-2015</strain>
        <tissue evidence="1">Whole body</tissue>
    </source>
</reference>
<protein>
    <submittedName>
        <fullName evidence="1">Uncharacterized protein</fullName>
    </submittedName>
</protein>